<organism evidence="3">
    <name type="scientific">Guillardia theta</name>
    <name type="common">Cryptophyte</name>
    <name type="synonym">Cryptomonas phi</name>
    <dbReference type="NCBI Taxonomy" id="55529"/>
    <lineage>
        <taxon>Eukaryota</taxon>
        <taxon>Cryptophyceae</taxon>
        <taxon>Pyrenomonadales</taxon>
        <taxon>Geminigeraceae</taxon>
        <taxon>Guillardia</taxon>
    </lineage>
</organism>
<evidence type="ECO:0000313" key="4">
    <source>
        <dbReference type="EMBL" id="CAE2192699.1"/>
    </source>
</evidence>
<reference evidence="3" key="1">
    <citation type="submission" date="2021-01" db="EMBL/GenBank/DDBJ databases">
        <authorList>
            <person name="Corre E."/>
            <person name="Pelletier E."/>
            <person name="Niang G."/>
            <person name="Scheremetjew M."/>
            <person name="Finn R."/>
            <person name="Kale V."/>
            <person name="Holt S."/>
            <person name="Cochrane G."/>
            <person name="Meng A."/>
            <person name="Brown T."/>
            <person name="Cohen L."/>
        </authorList>
    </citation>
    <scope>NUCLEOTIDE SEQUENCE</scope>
    <source>
        <strain evidence="3">CCMP 2712</strain>
    </source>
</reference>
<feature type="region of interest" description="Disordered" evidence="1">
    <location>
        <begin position="90"/>
        <end position="125"/>
    </location>
</feature>
<dbReference type="EMBL" id="HBKN01002323">
    <property type="protein sequence ID" value="CAE2192698.1"/>
    <property type="molecule type" value="Transcribed_RNA"/>
</dbReference>
<accession>A0A6U5W5B1</accession>
<dbReference type="AlphaFoldDB" id="A0A6U5W5B1"/>
<protein>
    <submittedName>
        <fullName evidence="3">Uncharacterized protein</fullName>
    </submittedName>
</protein>
<evidence type="ECO:0000256" key="1">
    <source>
        <dbReference type="SAM" id="MobiDB-lite"/>
    </source>
</evidence>
<sequence length="149" mass="16999">MFLCYSTSSPRLGPFPLNSALSLLSTFTFFPPRPLLLLTLPSRLRFPSPPPHPLFLPLFLPLLFPSLLSLPLPLPMCFIDEFSYQIRKRSSRDKGSAPSAPLAQSEEEEEDLSELIKQRDEWKEKVDEQRRIAEKLEAEIEELEASLAT</sequence>
<name>A0A6U5W5B1_GUITH</name>
<dbReference type="EMBL" id="HBKN01002324">
    <property type="protein sequence ID" value="CAE2192699.1"/>
    <property type="molecule type" value="Transcribed_RNA"/>
</dbReference>
<proteinExistence type="predicted"/>
<keyword evidence="2" id="KW-1133">Transmembrane helix</keyword>
<keyword evidence="2" id="KW-0472">Membrane</keyword>
<evidence type="ECO:0000256" key="2">
    <source>
        <dbReference type="SAM" id="Phobius"/>
    </source>
</evidence>
<feature type="compositionally biased region" description="Basic and acidic residues" evidence="1">
    <location>
        <begin position="114"/>
        <end position="125"/>
    </location>
</feature>
<gene>
    <name evidence="3" type="ORF">GTHE00462_LOCUS2009</name>
    <name evidence="4" type="ORF">GTHE00462_LOCUS2010</name>
    <name evidence="5" type="ORF">GTHE00462_LOCUS2013</name>
</gene>
<dbReference type="EMBL" id="HBKN01002329">
    <property type="protein sequence ID" value="CAE2192702.1"/>
    <property type="molecule type" value="Transcribed_RNA"/>
</dbReference>
<evidence type="ECO:0000313" key="5">
    <source>
        <dbReference type="EMBL" id="CAE2192702.1"/>
    </source>
</evidence>
<keyword evidence="2" id="KW-0812">Transmembrane</keyword>
<feature type="transmembrane region" description="Helical" evidence="2">
    <location>
        <begin position="54"/>
        <end position="79"/>
    </location>
</feature>
<evidence type="ECO:0000313" key="3">
    <source>
        <dbReference type="EMBL" id="CAE2192698.1"/>
    </source>
</evidence>